<keyword evidence="5 10" id="KW-0653">Protein transport</keyword>
<organism evidence="15 16">
    <name type="scientific">Rouxiella aceris</name>
    <dbReference type="NCBI Taxonomy" id="2703884"/>
    <lineage>
        <taxon>Bacteria</taxon>
        <taxon>Pseudomonadati</taxon>
        <taxon>Pseudomonadota</taxon>
        <taxon>Gammaproteobacteria</taxon>
        <taxon>Enterobacterales</taxon>
        <taxon>Yersiniaceae</taxon>
        <taxon>Rouxiella</taxon>
    </lineage>
</organism>
<dbReference type="Gene3D" id="3.55.50.30">
    <property type="match status" value="1"/>
</dbReference>
<dbReference type="PANTHER" id="PTHR30332:SF4">
    <property type="entry name" value="TYPE 3 SECRETION SYSTEM SECRETIN"/>
    <property type="match status" value="1"/>
</dbReference>
<keyword evidence="16" id="KW-1185">Reference proteome</keyword>
<dbReference type="Pfam" id="PF00263">
    <property type="entry name" value="Secretin"/>
    <property type="match status" value="1"/>
</dbReference>
<dbReference type="InterPro" id="IPR049034">
    <property type="entry name" value="T3S_SPI-1_N0"/>
</dbReference>
<accession>A0A848MH16</accession>
<keyword evidence="8 10" id="KW-0472">Membrane</keyword>
<dbReference type="PROSITE" id="PS00875">
    <property type="entry name" value="T2SP_D"/>
    <property type="match status" value="1"/>
</dbReference>
<keyword evidence="9 10" id="KW-0998">Cell outer membrane</keyword>
<dbReference type="GO" id="GO:0030254">
    <property type="term" value="P:protein secretion by the type III secretion system"/>
    <property type="evidence" value="ECO:0007669"/>
    <property type="project" value="UniProtKB-UniRule"/>
</dbReference>
<name>A0A848MH16_9GAMM</name>
<dbReference type="PANTHER" id="PTHR30332">
    <property type="entry name" value="PROBABLE GENERAL SECRETION PATHWAY PROTEIN D"/>
    <property type="match status" value="1"/>
</dbReference>
<feature type="domain" description="SPI-1 type 3 secretion system secretin N0" evidence="14">
    <location>
        <begin position="40"/>
        <end position="100"/>
    </location>
</feature>
<dbReference type="GO" id="GO:0030257">
    <property type="term" value="C:type III protein secretion system complex"/>
    <property type="evidence" value="ECO:0007669"/>
    <property type="project" value="UniProtKB-UniRule"/>
</dbReference>
<dbReference type="InterPro" id="IPR003522">
    <property type="entry name" value="T3SS_OM_pore_YscC"/>
</dbReference>
<dbReference type="GO" id="GO:0015627">
    <property type="term" value="C:type II protein secretion system complex"/>
    <property type="evidence" value="ECO:0007669"/>
    <property type="project" value="TreeGrafter"/>
</dbReference>
<dbReference type="Pfam" id="PF03958">
    <property type="entry name" value="Secretin_N"/>
    <property type="match status" value="1"/>
</dbReference>
<evidence type="ECO:0000259" key="13">
    <source>
        <dbReference type="Pfam" id="PF03958"/>
    </source>
</evidence>
<keyword evidence="6 10" id="KW-0811">Translocation</keyword>
<dbReference type="InterPro" id="IPR004846">
    <property type="entry name" value="T2SS/T3SS_dom"/>
</dbReference>
<evidence type="ECO:0000256" key="8">
    <source>
        <dbReference type="ARBA" id="ARBA00023136"/>
    </source>
</evidence>
<dbReference type="PRINTS" id="PR01337">
    <property type="entry name" value="TYPE3OMGPROT"/>
</dbReference>
<evidence type="ECO:0000256" key="5">
    <source>
        <dbReference type="ARBA" id="ARBA00022927"/>
    </source>
</evidence>
<sequence length="496" mass="54844" precursor="true">MRIKVILAVCLLTILSNSQAMATIPWKDNEPFFLSSRGSKLTDVLHDLGANYGVPVVVSSQVDEPFIGVIKNMAPAQALDHLARLHKLAWYYDGQAIYVYKAQEVSSRLITPTYLSVDTLTDQLEGSNILDQRHCRVRTLPASNALQVEGVPICLGRVEMLAKRIDEQKLNHDQNQEIIQLFPLKYASAADSSYSYRGQKVVIPGIVSMLKEMAQGRTLPLQENQGQQQAADRSLPMFSADVQQNAVIVRDRKINIPLYDSLIRKFDRKPTLIEISVMIMDVNSEDLSALGIDWSASTQIGGGSVSFNSSGKPSSDSFSSVISNTGTFMIRLNALQQNAKAQILSRPSVVTLDNTEAVLDRSITFHTKLVSREVAKLESLTTGSMLRVTPRLIDEGTHKEMMLKLVIQDGRQISAYSEHEPLPQTLSSEVATQTLLRAGQSLLLGGFVQDEQSEGERKIPLLGDIPVLGKLFRSTQKNSRSTVRLFLIKAEPSLQP</sequence>
<dbReference type="RefSeq" id="WP_169402164.1">
    <property type="nucleotide sequence ID" value="NZ_JAADJU010000003.1"/>
</dbReference>
<evidence type="ECO:0000256" key="1">
    <source>
        <dbReference type="ARBA" id="ARBA00004442"/>
    </source>
</evidence>
<dbReference type="GO" id="GO:0009279">
    <property type="term" value="C:cell outer membrane"/>
    <property type="evidence" value="ECO:0007669"/>
    <property type="project" value="UniProtKB-SubCell"/>
</dbReference>
<evidence type="ECO:0000256" key="11">
    <source>
        <dbReference type="RuleBase" id="RU004004"/>
    </source>
</evidence>
<evidence type="ECO:0000256" key="2">
    <source>
        <dbReference type="ARBA" id="ARBA00007032"/>
    </source>
</evidence>
<comment type="caution">
    <text evidence="15">The sequence shown here is derived from an EMBL/GenBank/DDBJ whole genome shotgun (WGS) entry which is preliminary data.</text>
</comment>
<evidence type="ECO:0000256" key="3">
    <source>
        <dbReference type="ARBA" id="ARBA00022448"/>
    </source>
</evidence>
<evidence type="ECO:0000259" key="12">
    <source>
        <dbReference type="Pfam" id="PF00263"/>
    </source>
</evidence>
<comment type="similarity">
    <text evidence="2 10">Belongs to the bacterial secretin family. T3SS SctC subfamily.</text>
</comment>
<feature type="domain" description="Type II/III secretion system secretin-like" evidence="12">
    <location>
        <begin position="334"/>
        <end position="490"/>
    </location>
</feature>
<reference evidence="15 16" key="1">
    <citation type="submission" date="2020-01" db="EMBL/GenBank/DDBJ databases">
        <authorList>
            <person name="Lee S.D."/>
        </authorList>
    </citation>
    <scope>NUCLEOTIDE SEQUENCE [LARGE SCALE GENOMIC DNA]</scope>
    <source>
        <strain evidence="15 16">SAP-1</strain>
    </source>
</reference>
<dbReference type="AlphaFoldDB" id="A0A848MH16"/>
<reference evidence="15 16" key="2">
    <citation type="submission" date="2020-06" db="EMBL/GenBank/DDBJ databases">
        <title>Polyphasic characterization of a Rahnella strain isolated from tree sap.</title>
        <authorList>
            <person name="Kim I.S."/>
        </authorList>
    </citation>
    <scope>NUCLEOTIDE SEQUENCE [LARGE SCALE GENOMIC DNA]</scope>
    <source>
        <strain evidence="15 16">SAP-1</strain>
    </source>
</reference>
<feature type="signal peptide" evidence="10">
    <location>
        <begin position="1"/>
        <end position="22"/>
    </location>
</feature>
<evidence type="ECO:0000313" key="15">
    <source>
        <dbReference type="EMBL" id="NMP26459.1"/>
    </source>
</evidence>
<dbReference type="Gene3D" id="3.30.1370.120">
    <property type="match status" value="2"/>
</dbReference>
<keyword evidence="4 10" id="KW-0732">Signal</keyword>
<feature type="domain" description="NolW-like" evidence="13">
    <location>
        <begin position="180"/>
        <end position="270"/>
    </location>
</feature>
<dbReference type="InterPro" id="IPR038591">
    <property type="entry name" value="NolW-like_sf"/>
</dbReference>
<dbReference type="Pfam" id="PF21304">
    <property type="entry name" value="T3S_SPI-1_N0"/>
    <property type="match status" value="1"/>
</dbReference>
<evidence type="ECO:0000259" key="14">
    <source>
        <dbReference type="Pfam" id="PF21304"/>
    </source>
</evidence>
<dbReference type="NCBIfam" id="NF011873">
    <property type="entry name" value="PRK15346.1"/>
    <property type="match status" value="1"/>
</dbReference>
<dbReference type="HAMAP" id="MF_02219">
    <property type="entry name" value="Type_III_secretin"/>
    <property type="match status" value="1"/>
</dbReference>
<keyword evidence="7" id="KW-0843">Virulence</keyword>
<evidence type="ECO:0000256" key="7">
    <source>
        <dbReference type="ARBA" id="ARBA00023026"/>
    </source>
</evidence>
<feature type="chain" id="PRO_5033168469" description="Type 3 secretion system secretin" evidence="10">
    <location>
        <begin position="23"/>
        <end position="496"/>
    </location>
</feature>
<evidence type="ECO:0000256" key="6">
    <source>
        <dbReference type="ARBA" id="ARBA00023010"/>
    </source>
</evidence>
<comment type="subcellular location">
    <subcellularLocation>
        <location evidence="1 10 11">Cell outer membrane</location>
    </subcellularLocation>
</comment>
<dbReference type="EMBL" id="JAADJU010000003">
    <property type="protein sequence ID" value="NMP26459.1"/>
    <property type="molecule type" value="Genomic_DNA"/>
</dbReference>
<evidence type="ECO:0000256" key="9">
    <source>
        <dbReference type="ARBA" id="ARBA00023237"/>
    </source>
</evidence>
<dbReference type="InterPro" id="IPR004845">
    <property type="entry name" value="T2SS_GspD_CS"/>
</dbReference>
<evidence type="ECO:0000256" key="4">
    <source>
        <dbReference type="ARBA" id="ARBA00022729"/>
    </source>
</evidence>
<dbReference type="NCBIfam" id="TIGR02516">
    <property type="entry name" value="type_III_yscC"/>
    <property type="match status" value="1"/>
</dbReference>
<comment type="subunit">
    <text evidence="10">The core secretion machinery of the T3SS is composed of approximately 20 different proteins, including cytoplasmic components, a base, an export apparatus and a needle. This subunit is part of the base, which anchors the injectisome in the bacterial cell envelope. Forms a stable homooligomeric complex.</text>
</comment>
<dbReference type="Proteomes" id="UP000585363">
    <property type="component" value="Unassembled WGS sequence"/>
</dbReference>
<gene>
    <name evidence="10" type="primary">sctC</name>
    <name evidence="15" type="ORF">GW590_06205</name>
</gene>
<comment type="function">
    <text evidence="10">Component of the type III secretion system (T3SS), also called injectisome, which is used to inject bacterial effector proteins into eukaryotic host cells. Forms a ring-shaped multimeric structure with an apparent central pore in the outer membrane.</text>
</comment>
<evidence type="ECO:0000256" key="10">
    <source>
        <dbReference type="HAMAP-Rule" id="MF_02219"/>
    </source>
</evidence>
<dbReference type="InterPro" id="IPR005644">
    <property type="entry name" value="NolW-like"/>
</dbReference>
<keyword evidence="3 10" id="KW-0813">Transport</keyword>
<evidence type="ECO:0000313" key="16">
    <source>
        <dbReference type="Proteomes" id="UP000585363"/>
    </source>
</evidence>
<proteinExistence type="inferred from homology"/>
<protein>
    <recommendedName>
        <fullName evidence="10">Type 3 secretion system secretin</fullName>
        <shortName evidence="10">T3SS secretin</shortName>
    </recommendedName>
</protein>
<dbReference type="InterPro" id="IPR050810">
    <property type="entry name" value="Bact_Secretion_Sys_Channel"/>
</dbReference>